<dbReference type="RefSeq" id="XP_016253440.1">
    <property type="nucleotide sequence ID" value="XM_016386512.1"/>
</dbReference>
<evidence type="ECO:0008006" key="4">
    <source>
        <dbReference type="Google" id="ProtNLM"/>
    </source>
</evidence>
<proteinExistence type="predicted"/>
<dbReference type="EMBL" id="KN847040">
    <property type="protein sequence ID" value="KIW33224.1"/>
    <property type="molecule type" value="Genomic_DNA"/>
</dbReference>
<evidence type="ECO:0000256" key="1">
    <source>
        <dbReference type="SAM" id="Phobius"/>
    </source>
</evidence>
<reference evidence="2 3" key="1">
    <citation type="submission" date="2015-01" db="EMBL/GenBank/DDBJ databases">
        <title>The Genome Sequence of Cladophialophora immunda CBS83496.</title>
        <authorList>
            <consortium name="The Broad Institute Genomics Platform"/>
            <person name="Cuomo C."/>
            <person name="de Hoog S."/>
            <person name="Gorbushina A."/>
            <person name="Stielow B."/>
            <person name="Teixiera M."/>
            <person name="Abouelleil A."/>
            <person name="Chapman S.B."/>
            <person name="Priest M."/>
            <person name="Young S.K."/>
            <person name="Wortman J."/>
            <person name="Nusbaum C."/>
            <person name="Birren B."/>
        </authorList>
    </citation>
    <scope>NUCLEOTIDE SEQUENCE [LARGE SCALE GENOMIC DNA]</scope>
    <source>
        <strain evidence="2 3">CBS 83496</strain>
    </source>
</reference>
<dbReference type="GeneID" id="27339285"/>
<dbReference type="HOGENOM" id="CLU_2333456_0_0_1"/>
<dbReference type="Proteomes" id="UP000054466">
    <property type="component" value="Unassembled WGS sequence"/>
</dbReference>
<dbReference type="STRING" id="569365.A0A0D2DBX2"/>
<organism evidence="2 3">
    <name type="scientific">Cladophialophora immunda</name>
    <dbReference type="NCBI Taxonomy" id="569365"/>
    <lineage>
        <taxon>Eukaryota</taxon>
        <taxon>Fungi</taxon>
        <taxon>Dikarya</taxon>
        <taxon>Ascomycota</taxon>
        <taxon>Pezizomycotina</taxon>
        <taxon>Eurotiomycetes</taxon>
        <taxon>Chaetothyriomycetidae</taxon>
        <taxon>Chaetothyriales</taxon>
        <taxon>Herpotrichiellaceae</taxon>
        <taxon>Cladophialophora</taxon>
    </lineage>
</organism>
<dbReference type="OrthoDB" id="2585655at2759"/>
<keyword evidence="1" id="KW-1133">Transmembrane helix</keyword>
<gene>
    <name evidence="2" type="ORF">PV07_00091</name>
</gene>
<feature type="transmembrane region" description="Helical" evidence="1">
    <location>
        <begin position="53"/>
        <end position="74"/>
    </location>
</feature>
<evidence type="ECO:0000313" key="3">
    <source>
        <dbReference type="Proteomes" id="UP000054466"/>
    </source>
</evidence>
<sequence length="98" mass="11522">MGTVVSTSAYILDPYREMSSEIFIITRVMKNFLFFGFSFFINNWLARSGVKEVYYIFGATTFGIMIPLPILYVFGKRYRGYWSRHNLVKKLNIITHSE</sequence>
<keyword evidence="1" id="KW-0812">Transmembrane</keyword>
<keyword evidence="1" id="KW-0472">Membrane</keyword>
<dbReference type="AlphaFoldDB" id="A0A0D2DBX2"/>
<protein>
    <recommendedName>
        <fullName evidence="4">Major facilitator superfamily (MFS) profile domain-containing protein</fullName>
    </recommendedName>
</protein>
<evidence type="ECO:0000313" key="2">
    <source>
        <dbReference type="EMBL" id="KIW33224.1"/>
    </source>
</evidence>
<name>A0A0D2DBX2_9EURO</name>
<feature type="transmembrane region" description="Helical" evidence="1">
    <location>
        <begin position="22"/>
        <end position="41"/>
    </location>
</feature>
<dbReference type="VEuPathDB" id="FungiDB:PV07_00091"/>
<keyword evidence="3" id="KW-1185">Reference proteome</keyword>
<accession>A0A0D2DBX2</accession>